<keyword evidence="3 6" id="KW-0028">Amino-acid biosynthesis</keyword>
<dbReference type="NCBIfam" id="TIGR01885">
    <property type="entry name" value="Orn_aminotrans"/>
    <property type="match status" value="1"/>
</dbReference>
<keyword evidence="2 6" id="KW-0032">Aminotransferase</keyword>
<dbReference type="NCBIfam" id="TIGR00707">
    <property type="entry name" value="argD"/>
    <property type="match status" value="1"/>
</dbReference>
<name>A1HQQ7_9FIRM</name>
<dbReference type="PROSITE" id="PS00600">
    <property type="entry name" value="AA_TRANSFER_CLASS_3"/>
    <property type="match status" value="1"/>
</dbReference>
<evidence type="ECO:0000256" key="3">
    <source>
        <dbReference type="ARBA" id="ARBA00022605"/>
    </source>
</evidence>
<keyword evidence="6" id="KW-0055">Arginine biosynthesis</keyword>
<feature type="modified residue" description="N6-(pyridoxal phosphate)lysine" evidence="6">
    <location>
        <position position="254"/>
    </location>
</feature>
<sequence>MSAVDKAEVQAIDKRHYMPVFSRYDVVLSHGDGPYVFDTEGKKYLDFLAGIAVNVLGHAHPALVAAITTQAGKLIHCTNLYYTEEQAKLVQTLAQLSGLDKVFLANSGAEANEGAIKLARKYAKQLNADRVEIITAENSFHGRTLATLTATAQPKYQHGYEPLPPGFKYVPYNDLAALKRAMSDKTCAVMVEPIQGEGGINIPDDGYLQGVRELCDACGALLIFDEIQTGMGRTGKMFAYQHTDVKPDILTIAKGLGGGVPIGAILATDKVASAFGPGDHGSTFGGNPLACAAANAVLAVITAEDLPGNAERIGRYMLGELAKLQAKYPTVIKEVRGKGLMIGVKLNQPGREIVNRCLEHGALINCTAGDVLRFVPPLIINEKHVDEMIGILDKVIDNL</sequence>
<evidence type="ECO:0000256" key="2">
    <source>
        <dbReference type="ARBA" id="ARBA00022576"/>
    </source>
</evidence>
<dbReference type="Proteomes" id="UP000005139">
    <property type="component" value="Unassembled WGS sequence"/>
</dbReference>
<keyword evidence="6" id="KW-0963">Cytoplasm</keyword>
<dbReference type="GO" id="GO:0006526">
    <property type="term" value="P:L-arginine biosynthetic process"/>
    <property type="evidence" value="ECO:0007669"/>
    <property type="project" value="UniProtKB-UniRule"/>
</dbReference>
<dbReference type="NCBIfam" id="NF002874">
    <property type="entry name" value="PRK03244.1"/>
    <property type="match status" value="1"/>
</dbReference>
<feature type="binding site" evidence="6">
    <location>
        <position position="140"/>
    </location>
    <ligand>
        <name>pyridoxal 5'-phosphate</name>
        <dbReference type="ChEBI" id="CHEBI:597326"/>
    </ligand>
</feature>
<dbReference type="Gene3D" id="3.40.640.10">
    <property type="entry name" value="Type I PLP-dependent aspartate aminotransferase-like (Major domain)"/>
    <property type="match status" value="1"/>
</dbReference>
<dbReference type="PANTHER" id="PTHR11986:SF79">
    <property type="entry name" value="ACETYLORNITHINE AMINOTRANSFERASE, MITOCHONDRIAL"/>
    <property type="match status" value="1"/>
</dbReference>
<keyword evidence="8" id="KW-1185">Reference proteome</keyword>
<evidence type="ECO:0000256" key="6">
    <source>
        <dbReference type="HAMAP-Rule" id="MF_01107"/>
    </source>
</evidence>
<feature type="binding site" evidence="6">
    <location>
        <begin position="108"/>
        <end position="109"/>
    </location>
    <ligand>
        <name>pyridoxal 5'-phosphate</name>
        <dbReference type="ChEBI" id="CHEBI:597326"/>
    </ligand>
</feature>
<dbReference type="GO" id="GO:0042802">
    <property type="term" value="F:identical protein binding"/>
    <property type="evidence" value="ECO:0007669"/>
    <property type="project" value="TreeGrafter"/>
</dbReference>
<reference evidence="7 8" key="2">
    <citation type="submission" date="2007-01" db="EMBL/GenBank/DDBJ databases">
        <title>Sequencing of the draft genome and assembly of Thermosinus carboxydivorans Nor1.</title>
        <authorList>
            <consortium name="US DOE Joint Genome Institute (JGI-PGF)"/>
            <person name="Copeland A."/>
            <person name="Lucas S."/>
            <person name="Lapidus A."/>
            <person name="Barry K."/>
            <person name="Glavina del Rio T."/>
            <person name="Dalin E."/>
            <person name="Tice H."/>
            <person name="Bruce D."/>
            <person name="Pitluck S."/>
            <person name="Richardson P."/>
        </authorList>
    </citation>
    <scope>NUCLEOTIDE SEQUENCE [LARGE SCALE GENOMIC DNA]</scope>
    <source>
        <strain evidence="7 8">Nor1</strain>
    </source>
</reference>
<comment type="miscellaneous">
    <text evidence="6">May also have succinyldiaminopimelate aminotransferase activity, thus carrying out the corresponding step in lysine biosynthesis.</text>
</comment>
<dbReference type="InterPro" id="IPR015424">
    <property type="entry name" value="PyrdxlP-dep_Trfase"/>
</dbReference>
<dbReference type="NCBIfam" id="NF002325">
    <property type="entry name" value="PRK01278.1"/>
    <property type="match status" value="1"/>
</dbReference>
<dbReference type="InterPro" id="IPR050103">
    <property type="entry name" value="Class-III_PLP-dep_AT"/>
</dbReference>
<evidence type="ECO:0000313" key="7">
    <source>
        <dbReference type="EMBL" id="EAX47618.1"/>
    </source>
</evidence>
<comment type="subcellular location">
    <subcellularLocation>
        <location evidence="6">Cytoplasm</location>
    </subcellularLocation>
</comment>
<dbReference type="InterPro" id="IPR004636">
    <property type="entry name" value="AcOrn/SuccOrn_fam"/>
</dbReference>
<dbReference type="EMBL" id="AAWL01000008">
    <property type="protein sequence ID" value="EAX47618.1"/>
    <property type="molecule type" value="Genomic_DNA"/>
</dbReference>
<dbReference type="eggNOG" id="COG4992">
    <property type="taxonomic scope" value="Bacteria"/>
</dbReference>
<comment type="caution">
    <text evidence="7">The sequence shown here is derived from an EMBL/GenBank/DDBJ whole genome shotgun (WGS) entry which is preliminary data.</text>
</comment>
<feature type="binding site" evidence="6">
    <location>
        <position position="283"/>
    </location>
    <ligand>
        <name>pyridoxal 5'-phosphate</name>
        <dbReference type="ChEBI" id="CHEBI:597326"/>
    </ligand>
</feature>
<keyword evidence="5 6" id="KW-0663">Pyridoxal phosphate</keyword>
<dbReference type="InterPro" id="IPR049704">
    <property type="entry name" value="Aminotrans_3_PPA_site"/>
</dbReference>
<comment type="similarity">
    <text evidence="6">Belongs to the class-III pyridoxal-phosphate-dependent aminotransferase family. ArgD subfamily.</text>
</comment>
<dbReference type="PIRSF" id="PIRSF000521">
    <property type="entry name" value="Transaminase_4ab_Lys_Orn"/>
    <property type="match status" value="1"/>
</dbReference>
<proteinExistence type="inferred from homology"/>
<dbReference type="InterPro" id="IPR015421">
    <property type="entry name" value="PyrdxlP-dep_Trfase_major"/>
</dbReference>
<dbReference type="Gene3D" id="3.90.1150.10">
    <property type="entry name" value="Aspartate Aminotransferase, domain 1"/>
    <property type="match status" value="1"/>
</dbReference>
<comment type="catalytic activity">
    <reaction evidence="6">
        <text>N(2)-acetyl-L-ornithine + 2-oxoglutarate = N-acetyl-L-glutamate 5-semialdehyde + L-glutamate</text>
        <dbReference type="Rhea" id="RHEA:18049"/>
        <dbReference type="ChEBI" id="CHEBI:16810"/>
        <dbReference type="ChEBI" id="CHEBI:29123"/>
        <dbReference type="ChEBI" id="CHEBI:29985"/>
        <dbReference type="ChEBI" id="CHEBI:57805"/>
        <dbReference type="EC" id="2.6.1.11"/>
    </reaction>
</comment>
<evidence type="ECO:0000313" key="8">
    <source>
        <dbReference type="Proteomes" id="UP000005139"/>
    </source>
</evidence>
<comment type="pathway">
    <text evidence="1">Amino-acid biosynthesis; L-proline biosynthesis; L-glutamate 5-semialdehyde from L-ornithine: step 1/1.</text>
</comment>
<dbReference type="GO" id="GO:0003992">
    <property type="term" value="F:N2-acetyl-L-ornithine:2-oxoglutarate 5-aminotransferase activity"/>
    <property type="evidence" value="ECO:0007669"/>
    <property type="project" value="UniProtKB-UniRule"/>
</dbReference>
<dbReference type="InterPro" id="IPR015422">
    <property type="entry name" value="PyrdxlP-dep_Trfase_small"/>
</dbReference>
<protein>
    <recommendedName>
        <fullName evidence="6">Acetylornithine aminotransferase</fullName>
        <shortName evidence="6">ACOAT</shortName>
        <ecNumber evidence="6">2.6.1.11</ecNumber>
    </recommendedName>
</protein>
<dbReference type="GO" id="GO:0030170">
    <property type="term" value="F:pyridoxal phosphate binding"/>
    <property type="evidence" value="ECO:0007669"/>
    <property type="project" value="InterPro"/>
</dbReference>
<dbReference type="FunFam" id="3.40.640.10:FF:000004">
    <property type="entry name" value="Acetylornithine aminotransferase"/>
    <property type="match status" value="1"/>
</dbReference>
<dbReference type="HAMAP" id="MF_01107">
    <property type="entry name" value="ArgD_aminotrans_3"/>
    <property type="match status" value="1"/>
</dbReference>
<dbReference type="InterPro" id="IPR010164">
    <property type="entry name" value="Orn_aminotrans"/>
</dbReference>
<dbReference type="EC" id="2.6.1.11" evidence="6"/>
<evidence type="ECO:0000256" key="4">
    <source>
        <dbReference type="ARBA" id="ARBA00022679"/>
    </source>
</evidence>
<keyword evidence="4 6" id="KW-0808">Transferase</keyword>
<organism evidence="7 8">
    <name type="scientific">Thermosinus carboxydivorans Nor1</name>
    <dbReference type="NCBI Taxonomy" id="401526"/>
    <lineage>
        <taxon>Bacteria</taxon>
        <taxon>Bacillati</taxon>
        <taxon>Bacillota</taxon>
        <taxon>Negativicutes</taxon>
        <taxon>Selenomonadales</taxon>
        <taxon>Sporomusaceae</taxon>
        <taxon>Thermosinus</taxon>
    </lineage>
</organism>
<feature type="binding site" evidence="6">
    <location>
        <begin position="225"/>
        <end position="228"/>
    </location>
    <ligand>
        <name>pyridoxal 5'-phosphate</name>
        <dbReference type="ChEBI" id="CHEBI:597326"/>
    </ligand>
</feature>
<evidence type="ECO:0000256" key="5">
    <source>
        <dbReference type="ARBA" id="ARBA00022898"/>
    </source>
</evidence>
<dbReference type="UniPathway" id="UPA00068">
    <property type="reaction ID" value="UER00109"/>
</dbReference>
<accession>A1HQQ7</accession>
<dbReference type="Pfam" id="PF00202">
    <property type="entry name" value="Aminotran_3"/>
    <property type="match status" value="1"/>
</dbReference>
<dbReference type="CDD" id="cd00610">
    <property type="entry name" value="OAT_like"/>
    <property type="match status" value="1"/>
</dbReference>
<comment type="cofactor">
    <cofactor evidence="6">
        <name>pyridoxal 5'-phosphate</name>
        <dbReference type="ChEBI" id="CHEBI:597326"/>
    </cofactor>
    <text evidence="6">Binds 1 pyridoxal phosphate per subunit.</text>
</comment>
<dbReference type="GO" id="GO:0055129">
    <property type="term" value="P:L-proline biosynthetic process"/>
    <property type="evidence" value="ECO:0007669"/>
    <property type="project" value="UniProtKB-UniPathway"/>
</dbReference>
<feature type="binding site" evidence="6">
    <location>
        <position position="282"/>
    </location>
    <ligand>
        <name>N(2)-acetyl-L-ornithine</name>
        <dbReference type="ChEBI" id="CHEBI:57805"/>
    </ligand>
</feature>
<reference evidence="7 8" key="1">
    <citation type="submission" date="2007-01" db="EMBL/GenBank/DDBJ databases">
        <title>Annotation of the draft genome assembly of Thermosinus carboxydivorans Nor1.</title>
        <authorList>
            <consortium name="US DOE Joint Genome Institute (JGI-ORNL)"/>
            <person name="Larimer F."/>
            <person name="Land M."/>
            <person name="Hauser L."/>
        </authorList>
    </citation>
    <scope>NUCLEOTIDE SEQUENCE [LARGE SCALE GENOMIC DNA]</scope>
    <source>
        <strain evidence="7 8">Nor1</strain>
    </source>
</reference>
<evidence type="ECO:0000256" key="1">
    <source>
        <dbReference type="ARBA" id="ARBA00004998"/>
    </source>
</evidence>
<gene>
    <name evidence="6" type="primary">argD</name>
    <name evidence="7" type="ORF">TcarDRAFT_1040</name>
</gene>
<dbReference type="AlphaFoldDB" id="A1HQQ7"/>
<dbReference type="RefSeq" id="WP_007289347.1">
    <property type="nucleotide sequence ID" value="NZ_AAWL01000008.1"/>
</dbReference>
<dbReference type="SUPFAM" id="SSF53383">
    <property type="entry name" value="PLP-dependent transferases"/>
    <property type="match status" value="1"/>
</dbReference>
<dbReference type="UniPathway" id="UPA00098">
    <property type="reaction ID" value="UER00358"/>
</dbReference>
<dbReference type="GO" id="GO:0004587">
    <property type="term" value="F:ornithine aminotransferase activity"/>
    <property type="evidence" value="ECO:0007669"/>
    <property type="project" value="InterPro"/>
</dbReference>
<comment type="subunit">
    <text evidence="6">Homodimer.</text>
</comment>
<dbReference type="InterPro" id="IPR005814">
    <property type="entry name" value="Aminotrans_3"/>
</dbReference>
<feature type="binding site" evidence="6">
    <location>
        <position position="143"/>
    </location>
    <ligand>
        <name>N(2)-acetyl-L-ornithine</name>
        <dbReference type="ChEBI" id="CHEBI:57805"/>
    </ligand>
</feature>
<dbReference type="PANTHER" id="PTHR11986">
    <property type="entry name" value="AMINOTRANSFERASE CLASS III"/>
    <property type="match status" value="1"/>
</dbReference>
<dbReference type="GO" id="GO:0005737">
    <property type="term" value="C:cytoplasm"/>
    <property type="evidence" value="ECO:0007669"/>
    <property type="project" value="UniProtKB-SubCell"/>
</dbReference>
<comment type="pathway">
    <text evidence="6">Amino-acid biosynthesis; L-arginine biosynthesis; N(2)-acetyl-L-ornithine from L-glutamate: step 4/4.</text>
</comment>